<feature type="transmembrane region" description="Helical" evidence="8">
    <location>
        <begin position="75"/>
        <end position="93"/>
    </location>
</feature>
<dbReference type="PIRSF" id="PIRSF006298">
    <property type="entry name" value="GtrA_prd"/>
    <property type="match status" value="1"/>
</dbReference>
<organism evidence="10 11">
    <name type="scientific">Advenella alkanexedens</name>
    <dbReference type="NCBI Taxonomy" id="1481665"/>
    <lineage>
        <taxon>Bacteria</taxon>
        <taxon>Pseudomonadati</taxon>
        <taxon>Pseudomonadota</taxon>
        <taxon>Betaproteobacteria</taxon>
        <taxon>Burkholderiales</taxon>
        <taxon>Alcaligenaceae</taxon>
    </lineage>
</organism>
<comment type="subcellular location">
    <subcellularLocation>
        <location evidence="1">Membrane</location>
        <topology evidence="1">Multi-pass membrane protein</topology>
    </subcellularLocation>
</comment>
<evidence type="ECO:0000256" key="8">
    <source>
        <dbReference type="SAM" id="Phobius"/>
    </source>
</evidence>
<evidence type="ECO:0000256" key="7">
    <source>
        <dbReference type="ARBA" id="ARBA00025595"/>
    </source>
</evidence>
<dbReference type="PANTHER" id="PTHR38459:SF1">
    <property type="entry name" value="PROPHAGE BACTOPRENOL-LINKED GLUCOSE TRANSLOCASE HOMOLOG"/>
    <property type="match status" value="1"/>
</dbReference>
<feature type="transmembrane region" description="Helical" evidence="8">
    <location>
        <begin position="47"/>
        <end position="66"/>
    </location>
</feature>
<dbReference type="InterPro" id="IPR051401">
    <property type="entry name" value="GtrA_CellWall_Glycosyl"/>
</dbReference>
<evidence type="ECO:0000259" key="9">
    <source>
        <dbReference type="Pfam" id="PF04138"/>
    </source>
</evidence>
<feature type="transmembrane region" description="Helical" evidence="8">
    <location>
        <begin position="99"/>
        <end position="118"/>
    </location>
</feature>
<dbReference type="Proteomes" id="UP000722165">
    <property type="component" value="Unassembled WGS sequence"/>
</dbReference>
<proteinExistence type="inferred from homology"/>
<dbReference type="Pfam" id="PF04138">
    <property type="entry name" value="GtrA_DPMS_TM"/>
    <property type="match status" value="1"/>
</dbReference>
<dbReference type="PANTHER" id="PTHR38459">
    <property type="entry name" value="PROPHAGE BACTOPRENOL-LINKED GLUCOSE TRANSLOCASE HOMOLOG"/>
    <property type="match status" value="1"/>
</dbReference>
<keyword evidence="5 8" id="KW-1133">Transmembrane helix</keyword>
<dbReference type="EMBL" id="JAHSPR010000002">
    <property type="protein sequence ID" value="MBV4396286.1"/>
    <property type="molecule type" value="Genomic_DNA"/>
</dbReference>
<evidence type="ECO:0000256" key="6">
    <source>
        <dbReference type="ARBA" id="ARBA00023136"/>
    </source>
</evidence>
<evidence type="ECO:0000256" key="2">
    <source>
        <dbReference type="ARBA" id="ARBA00009399"/>
    </source>
</evidence>
<dbReference type="InterPro" id="IPR007267">
    <property type="entry name" value="GtrA_DPMS_TM"/>
</dbReference>
<reference evidence="10 11" key="1">
    <citation type="submission" date="2021-06" db="EMBL/GenBank/DDBJ databases">
        <authorList>
            <person name="Lu T."/>
            <person name="Wang Q."/>
            <person name="Han X."/>
        </authorList>
    </citation>
    <scope>NUCLEOTIDE SEQUENCE [LARGE SCALE GENOMIC DNA]</scope>
    <source>
        <strain evidence="10 11">LAM0050</strain>
    </source>
</reference>
<comment type="caution">
    <text evidence="10">The sequence shown here is derived from an EMBL/GenBank/DDBJ whole genome shotgun (WGS) entry which is preliminary data.</text>
</comment>
<gene>
    <name evidence="10" type="ORF">KU392_03300</name>
</gene>
<evidence type="ECO:0000256" key="5">
    <source>
        <dbReference type="ARBA" id="ARBA00022989"/>
    </source>
</evidence>
<keyword evidence="4 8" id="KW-0812">Transmembrane</keyword>
<evidence type="ECO:0000256" key="1">
    <source>
        <dbReference type="ARBA" id="ARBA00004141"/>
    </source>
</evidence>
<evidence type="ECO:0000256" key="4">
    <source>
        <dbReference type="ARBA" id="ARBA00022692"/>
    </source>
</evidence>
<comment type="similarity">
    <text evidence="2">Belongs to the GtrA family.</text>
</comment>
<feature type="transmembrane region" description="Helical" evidence="8">
    <location>
        <begin position="12"/>
        <end position="35"/>
    </location>
</feature>
<name>A0ABS6NKX9_9BURK</name>
<dbReference type="InterPro" id="IPR016480">
    <property type="entry name" value="Glc_translocase_bactprenl-link"/>
</dbReference>
<evidence type="ECO:0000256" key="3">
    <source>
        <dbReference type="ARBA" id="ARBA00022448"/>
    </source>
</evidence>
<dbReference type="RefSeq" id="WP_217734558.1">
    <property type="nucleotide sequence ID" value="NZ_JAHSPR010000002.1"/>
</dbReference>
<accession>A0ABS6NKX9</accession>
<feature type="domain" description="GtrA/DPMS transmembrane" evidence="9">
    <location>
        <begin position="15"/>
        <end position="124"/>
    </location>
</feature>
<keyword evidence="11" id="KW-1185">Reference proteome</keyword>
<comment type="function">
    <text evidence="7">Involved in O antigen modification. Involved in the translocation of bactoprenol-linked glucose across the cytoplasmic membrane.</text>
</comment>
<evidence type="ECO:0000313" key="11">
    <source>
        <dbReference type="Proteomes" id="UP000722165"/>
    </source>
</evidence>
<protein>
    <submittedName>
        <fullName evidence="10">GtrA family protein</fullName>
    </submittedName>
</protein>
<evidence type="ECO:0000313" key="10">
    <source>
        <dbReference type="EMBL" id="MBV4396286.1"/>
    </source>
</evidence>
<sequence>METLNRRKTGVLFSKYLMTGVLNTLIHWGVFFLVYRVFSTSQATGNFVAFCVAVTFSFFANAKFTFKSNAGLRRYLLFVSFMGALSILVGWGADALGALPVITLAAFSGTSLVLGFIYSRYIVFRP</sequence>
<keyword evidence="6 8" id="KW-0472">Membrane</keyword>
<keyword evidence="3" id="KW-0813">Transport</keyword>